<dbReference type="Pfam" id="PF01494">
    <property type="entry name" value="FAD_binding_3"/>
    <property type="match status" value="1"/>
</dbReference>
<feature type="domain" description="FAD-binding" evidence="3">
    <location>
        <begin position="2"/>
        <end position="342"/>
    </location>
</feature>
<keyword evidence="4" id="KW-0614">Plasmid</keyword>
<dbReference type="SUPFAM" id="SSF54373">
    <property type="entry name" value="FAD-linked reductases, C-terminal domain"/>
    <property type="match status" value="1"/>
</dbReference>
<dbReference type="InterPro" id="IPR012733">
    <property type="entry name" value="HB_mOase"/>
</dbReference>
<dbReference type="Gene3D" id="3.30.9.10">
    <property type="entry name" value="D-Amino Acid Oxidase, subunit A, domain 2"/>
    <property type="match status" value="1"/>
</dbReference>
<dbReference type="PRINTS" id="PR00420">
    <property type="entry name" value="RNGMNOXGNASE"/>
</dbReference>
<dbReference type="GO" id="GO:0071949">
    <property type="term" value="F:FAD binding"/>
    <property type="evidence" value="ECO:0007669"/>
    <property type="project" value="InterPro"/>
</dbReference>
<evidence type="ECO:0000256" key="1">
    <source>
        <dbReference type="ARBA" id="ARBA00022630"/>
    </source>
</evidence>
<dbReference type="EC" id="1.14.13.2" evidence="4"/>
<reference evidence="4" key="1">
    <citation type="submission" date="2023-02" db="EMBL/GenBank/DDBJ databases">
        <title>Description and genomic characterization of Salipiger bruguierae sp. nov., isolated from the sediment of mangrove plant Bruguiera sexangula.</title>
        <authorList>
            <person name="Long M."/>
        </authorList>
    </citation>
    <scope>NUCLEOTIDE SEQUENCE</scope>
    <source>
        <strain evidence="4">H15</strain>
        <plasmid evidence="4">unnamed1</plasmid>
    </source>
</reference>
<dbReference type="InterPro" id="IPR036188">
    <property type="entry name" value="FAD/NAD-bd_sf"/>
</dbReference>
<geneLocation type="plasmid" evidence="4">
    <name>unnamed1</name>
</geneLocation>
<dbReference type="Gene3D" id="3.50.50.60">
    <property type="entry name" value="FAD/NAD(P)-binding domain"/>
    <property type="match status" value="1"/>
</dbReference>
<keyword evidence="2" id="KW-0274">FAD</keyword>
<evidence type="ECO:0000313" key="4">
    <source>
        <dbReference type="EMBL" id="XCC96753.1"/>
    </source>
</evidence>
<dbReference type="PANTHER" id="PTHR43004:SF3">
    <property type="entry name" value="P-HYDROXYBENZOATE HYDROXYLASE"/>
    <property type="match status" value="1"/>
</dbReference>
<organism evidence="4">
    <name type="scientific">Alloyangia sp. H15</name>
    <dbReference type="NCBI Taxonomy" id="3029062"/>
    <lineage>
        <taxon>Bacteria</taxon>
        <taxon>Pseudomonadati</taxon>
        <taxon>Pseudomonadota</taxon>
        <taxon>Alphaproteobacteria</taxon>
        <taxon>Rhodobacterales</taxon>
        <taxon>Roseobacteraceae</taxon>
        <taxon>Alloyangia</taxon>
    </lineage>
</organism>
<dbReference type="GO" id="GO:0018659">
    <property type="term" value="F:4-hydroxybenzoate 3-monooxygenase activity"/>
    <property type="evidence" value="ECO:0007669"/>
    <property type="project" value="UniProtKB-EC"/>
</dbReference>
<dbReference type="NCBIfam" id="NF006091">
    <property type="entry name" value="PRK08243.1"/>
    <property type="match status" value="1"/>
</dbReference>
<dbReference type="GO" id="GO:0043639">
    <property type="term" value="P:benzoate catabolic process"/>
    <property type="evidence" value="ECO:0007669"/>
    <property type="project" value="InterPro"/>
</dbReference>
<dbReference type="PANTHER" id="PTHR43004">
    <property type="entry name" value="TRK SYSTEM POTASSIUM UPTAKE PROTEIN"/>
    <property type="match status" value="1"/>
</dbReference>
<protein>
    <submittedName>
        <fullName evidence="4">4-hydroxybenzoate 3-monooxygenase</fullName>
        <ecNumber evidence="4">1.14.13.2</ecNumber>
    </submittedName>
</protein>
<accession>A0AAU8AP06</accession>
<evidence type="ECO:0000256" key="2">
    <source>
        <dbReference type="ARBA" id="ARBA00022827"/>
    </source>
</evidence>
<gene>
    <name evidence="4" type="primary">pobA</name>
    <name evidence="4" type="ORF">PVT71_23960</name>
</gene>
<dbReference type="InterPro" id="IPR050641">
    <property type="entry name" value="RIFMO-like"/>
</dbReference>
<sequence>MKTEVVIIGGGPSGLLLSQLLNKAGVATVVLERSSREHVLSRIRAGILEWGTVELLREAGVGARMDAEGYPHDGTYLTDAELMVHIDFKGLTGKQVMVYGQTEVTHDLYDAQDAMGTTVIHGVEDVTIHDLDASEAAVEYTLNGERHRITCAYVAGCDGFHGVSRKTIPEEKRREFERVYPFGWLGILSRTPPVHDELIYANSPHGFALASMRNENLVRYYVQVPLSDKVEDWSDARFWTEFKRRLPSEAASRLITGPSIEKSIAPLRSFVSEPLRWGRLFLVGDAAHIVPPTGAKGLNLAVSDVYYLHEALIAALKQGRTEGVEGYSERALARIWKAMRFSWQMTTMLHRFEGEDSFAEEMRRATLAHLAESETARKDLAENYVGLPF</sequence>
<keyword evidence="4" id="KW-0560">Oxidoreductase</keyword>
<dbReference type="RefSeq" id="WP_353475645.1">
    <property type="nucleotide sequence ID" value="NZ_CP123386.1"/>
</dbReference>
<proteinExistence type="predicted"/>
<evidence type="ECO:0000259" key="3">
    <source>
        <dbReference type="Pfam" id="PF01494"/>
    </source>
</evidence>
<keyword evidence="1" id="KW-0285">Flavoprotein</keyword>
<dbReference type="SUPFAM" id="SSF51905">
    <property type="entry name" value="FAD/NAD(P)-binding domain"/>
    <property type="match status" value="1"/>
</dbReference>
<name>A0AAU8AP06_9RHOB</name>
<dbReference type="InterPro" id="IPR002938">
    <property type="entry name" value="FAD-bd"/>
</dbReference>
<dbReference type="NCBIfam" id="TIGR02360">
    <property type="entry name" value="pbenz_hydroxyl"/>
    <property type="match status" value="1"/>
</dbReference>
<dbReference type="AlphaFoldDB" id="A0AAU8AP06"/>
<dbReference type="EMBL" id="CP123386">
    <property type="protein sequence ID" value="XCC96753.1"/>
    <property type="molecule type" value="Genomic_DNA"/>
</dbReference>